<dbReference type="Gene3D" id="4.10.240.10">
    <property type="entry name" value="Zn(2)-C6 fungal-type DNA-binding domain"/>
    <property type="match status" value="1"/>
</dbReference>
<dbReference type="CDD" id="cd00067">
    <property type="entry name" value="GAL4"/>
    <property type="match status" value="1"/>
</dbReference>
<dbReference type="PANTHER" id="PTHR47784:SF9">
    <property type="entry name" value="ZN(II)2CYS6 TRANSCRIPTION FACTOR (EUROFUNG)"/>
    <property type="match status" value="1"/>
</dbReference>
<dbReference type="GO" id="GO:0001228">
    <property type="term" value="F:DNA-binding transcription activator activity, RNA polymerase II-specific"/>
    <property type="evidence" value="ECO:0007669"/>
    <property type="project" value="TreeGrafter"/>
</dbReference>
<dbReference type="GO" id="GO:0008270">
    <property type="term" value="F:zinc ion binding"/>
    <property type="evidence" value="ECO:0007669"/>
    <property type="project" value="InterPro"/>
</dbReference>
<dbReference type="SMART" id="SM00066">
    <property type="entry name" value="GAL4"/>
    <property type="match status" value="1"/>
</dbReference>
<evidence type="ECO:0000259" key="1">
    <source>
        <dbReference type="PROSITE" id="PS50048"/>
    </source>
</evidence>
<organism evidence="2 3">
    <name type="scientific">Lipomyces starkeyi NRRL Y-11557</name>
    <dbReference type="NCBI Taxonomy" id="675824"/>
    <lineage>
        <taxon>Eukaryota</taxon>
        <taxon>Fungi</taxon>
        <taxon>Dikarya</taxon>
        <taxon>Ascomycota</taxon>
        <taxon>Saccharomycotina</taxon>
        <taxon>Lipomycetes</taxon>
        <taxon>Lipomycetales</taxon>
        <taxon>Lipomycetaceae</taxon>
        <taxon>Lipomyces</taxon>
    </lineage>
</organism>
<reference evidence="2 3" key="1">
    <citation type="journal article" date="2016" name="Proc. Natl. Acad. Sci. U.S.A.">
        <title>Comparative genomics of biotechnologically important yeasts.</title>
        <authorList>
            <person name="Riley R."/>
            <person name="Haridas S."/>
            <person name="Wolfe K.H."/>
            <person name="Lopes M.R."/>
            <person name="Hittinger C.T."/>
            <person name="Goeker M."/>
            <person name="Salamov A.A."/>
            <person name="Wisecaver J.H."/>
            <person name="Long T.M."/>
            <person name="Calvey C.H."/>
            <person name="Aerts A.L."/>
            <person name="Barry K.W."/>
            <person name="Choi C."/>
            <person name="Clum A."/>
            <person name="Coughlan A.Y."/>
            <person name="Deshpande S."/>
            <person name="Douglass A.P."/>
            <person name="Hanson S.J."/>
            <person name="Klenk H.-P."/>
            <person name="LaButti K.M."/>
            <person name="Lapidus A."/>
            <person name="Lindquist E.A."/>
            <person name="Lipzen A.M."/>
            <person name="Meier-Kolthoff J.P."/>
            <person name="Ohm R.A."/>
            <person name="Otillar R.P."/>
            <person name="Pangilinan J.L."/>
            <person name="Peng Y."/>
            <person name="Rokas A."/>
            <person name="Rosa C.A."/>
            <person name="Scheuner C."/>
            <person name="Sibirny A.A."/>
            <person name="Slot J.C."/>
            <person name="Stielow J.B."/>
            <person name="Sun H."/>
            <person name="Kurtzman C.P."/>
            <person name="Blackwell M."/>
            <person name="Grigoriev I.V."/>
            <person name="Jeffries T.W."/>
        </authorList>
    </citation>
    <scope>NUCLEOTIDE SEQUENCE [LARGE SCALE GENOMIC DNA]</scope>
    <source>
        <strain evidence="2 3">NRRL Y-11557</strain>
    </source>
</reference>
<protein>
    <recommendedName>
        <fullName evidence="1">Zn(2)-C6 fungal-type domain-containing protein</fullName>
    </recommendedName>
</protein>
<dbReference type="InterPro" id="IPR001138">
    <property type="entry name" value="Zn2Cys6_DnaBD"/>
</dbReference>
<evidence type="ECO:0000313" key="3">
    <source>
        <dbReference type="Proteomes" id="UP000094385"/>
    </source>
</evidence>
<dbReference type="PROSITE" id="PS00463">
    <property type="entry name" value="ZN2_CY6_FUNGAL_1"/>
    <property type="match status" value="1"/>
</dbReference>
<accession>A0A1E3PVK4</accession>
<dbReference type="Pfam" id="PF00172">
    <property type="entry name" value="Zn_clus"/>
    <property type="match status" value="1"/>
</dbReference>
<dbReference type="InterPro" id="IPR036864">
    <property type="entry name" value="Zn2-C6_fun-type_DNA-bd_sf"/>
</dbReference>
<dbReference type="InterPro" id="IPR053157">
    <property type="entry name" value="Sterol_Uptake_Regulator"/>
</dbReference>
<proteinExistence type="predicted"/>
<dbReference type="PANTHER" id="PTHR47784">
    <property type="entry name" value="STEROL UPTAKE CONTROL PROTEIN 2"/>
    <property type="match status" value="1"/>
</dbReference>
<dbReference type="PROSITE" id="PS50048">
    <property type="entry name" value="ZN2_CY6_FUNGAL_2"/>
    <property type="match status" value="1"/>
</dbReference>
<dbReference type="AlphaFoldDB" id="A0A1E3PVK4"/>
<keyword evidence="3" id="KW-1185">Reference proteome</keyword>
<feature type="domain" description="Zn(2)-C6 fungal-type" evidence="1">
    <location>
        <begin position="21"/>
        <end position="51"/>
    </location>
</feature>
<dbReference type="OrthoDB" id="416217at2759"/>
<name>A0A1E3PVK4_LIPST</name>
<dbReference type="Proteomes" id="UP000094385">
    <property type="component" value="Unassembled WGS sequence"/>
</dbReference>
<gene>
    <name evidence="2" type="ORF">LIPSTDRAFT_187547</name>
</gene>
<evidence type="ECO:0000313" key="2">
    <source>
        <dbReference type="EMBL" id="ODQ69453.1"/>
    </source>
</evidence>
<dbReference type="SUPFAM" id="SSF57701">
    <property type="entry name" value="Zn2/Cys6 DNA-binding domain"/>
    <property type="match status" value="1"/>
</dbReference>
<sequence length="397" mass="45580">MDSSAPPVEKKREYRRKSRFGCRNCKLRKLKCDETRPHCVRCHTYGVLCNFGFNIPDLQPLCEERAKQEIVRRSGLSSPRSTITNAIWADDGSTFFMLDLQDQELFNRFRYRTLYSLGGSAMVDIYENHMLEVSFTCPFLMHGTLAVTAVHDRYLGVTPTHRRSLREAYHWSQCTILCNKWLSQPIKEEHKDPLWATAGTVAILTFSSINARFPEEAWPLGAPDSSDLEWLRLGTGKMALWHLVNPLRPESVFRIMSETFAYMHGPLPAKGTDGVSVELVQLCGLDESSTRENNPYFTVVHGLSRLLEGPKGEASQGRVMMVSSHMHNEFETCLEKKDPIALLLLCLWYTRARESKWWIDLRAGYELPAICTYLQRYHRDNSAIQALIPWDETLVLV</sequence>
<dbReference type="EMBL" id="KV454303">
    <property type="protein sequence ID" value="ODQ69453.1"/>
    <property type="molecule type" value="Genomic_DNA"/>
</dbReference>